<sequence length="98" mass="11707">MAMENQSVRFNIEILSNQHHLRGESERHNHSSYLQTQLNFLFAAFKGVQCQQHVFMIGLDSFEQSQIVTLWKTEPSRKEATYLHTWQALRQMIRMWVL</sequence>
<dbReference type="EMBL" id="CVRI01000064">
    <property type="protein sequence ID" value="CRL04948.1"/>
    <property type="molecule type" value="Genomic_DNA"/>
</dbReference>
<evidence type="ECO:0000313" key="2">
    <source>
        <dbReference type="Proteomes" id="UP000183832"/>
    </source>
</evidence>
<evidence type="ECO:0000313" key="1">
    <source>
        <dbReference type="EMBL" id="CRL04948.1"/>
    </source>
</evidence>
<keyword evidence="2" id="KW-1185">Reference proteome</keyword>
<name>A0A1J1IZH0_9DIPT</name>
<dbReference type="Proteomes" id="UP000183832">
    <property type="component" value="Unassembled WGS sequence"/>
</dbReference>
<proteinExistence type="predicted"/>
<reference evidence="1 2" key="1">
    <citation type="submission" date="2015-04" db="EMBL/GenBank/DDBJ databases">
        <authorList>
            <person name="Syromyatnikov M.Y."/>
            <person name="Popov V.N."/>
        </authorList>
    </citation>
    <scope>NUCLEOTIDE SEQUENCE [LARGE SCALE GENOMIC DNA]</scope>
</reference>
<accession>A0A1J1IZH0</accession>
<protein>
    <submittedName>
        <fullName evidence="1">CLUMA_CG018558, isoform A</fullName>
    </submittedName>
</protein>
<dbReference type="AlphaFoldDB" id="A0A1J1IZH0"/>
<gene>
    <name evidence="1" type="ORF">CLUMA_CG018558</name>
</gene>
<organism evidence="1 2">
    <name type="scientific">Clunio marinus</name>
    <dbReference type="NCBI Taxonomy" id="568069"/>
    <lineage>
        <taxon>Eukaryota</taxon>
        <taxon>Metazoa</taxon>
        <taxon>Ecdysozoa</taxon>
        <taxon>Arthropoda</taxon>
        <taxon>Hexapoda</taxon>
        <taxon>Insecta</taxon>
        <taxon>Pterygota</taxon>
        <taxon>Neoptera</taxon>
        <taxon>Endopterygota</taxon>
        <taxon>Diptera</taxon>
        <taxon>Nematocera</taxon>
        <taxon>Chironomoidea</taxon>
        <taxon>Chironomidae</taxon>
        <taxon>Clunio</taxon>
    </lineage>
</organism>